<dbReference type="FunFam" id="1.10.510.10:FF:000763">
    <property type="entry name" value="Os01g0748600 protein"/>
    <property type="match status" value="1"/>
</dbReference>
<dbReference type="InterPro" id="IPR051681">
    <property type="entry name" value="Ser/Thr_Kinases-Pseudokinases"/>
</dbReference>
<dbReference type="InterPro" id="IPR011009">
    <property type="entry name" value="Kinase-like_dom_sf"/>
</dbReference>
<dbReference type="Proteomes" id="UP000436088">
    <property type="component" value="Unassembled WGS sequence"/>
</dbReference>
<dbReference type="GO" id="GO:0004674">
    <property type="term" value="F:protein serine/threonine kinase activity"/>
    <property type="evidence" value="ECO:0007669"/>
    <property type="project" value="TreeGrafter"/>
</dbReference>
<reference evidence="9" key="1">
    <citation type="submission" date="2019-09" db="EMBL/GenBank/DDBJ databases">
        <title>Draft genome information of white flower Hibiscus syriacus.</title>
        <authorList>
            <person name="Kim Y.-M."/>
        </authorList>
    </citation>
    <scope>NUCLEOTIDE SEQUENCE [LARGE SCALE GENOMIC DNA]</scope>
    <source>
        <strain evidence="9">YM2019G1</strain>
    </source>
</reference>
<evidence type="ECO:0000256" key="5">
    <source>
        <dbReference type="ARBA" id="ARBA00022840"/>
    </source>
</evidence>
<dbReference type="PROSITE" id="PS50011">
    <property type="entry name" value="PROTEIN_KINASE_DOM"/>
    <property type="match status" value="1"/>
</dbReference>
<gene>
    <name evidence="9" type="ORF">F3Y22_tig00110187pilonHSYRG00449</name>
</gene>
<dbReference type="Pfam" id="PF12796">
    <property type="entry name" value="Ank_2"/>
    <property type="match status" value="1"/>
</dbReference>
<dbReference type="FunFam" id="1.25.40.20:FF:000439">
    <property type="entry name" value="Integrin-linked protein kinase family"/>
    <property type="match status" value="1"/>
</dbReference>
<dbReference type="SMART" id="SM00248">
    <property type="entry name" value="ANK"/>
    <property type="match status" value="3"/>
</dbReference>
<dbReference type="Pfam" id="PF07714">
    <property type="entry name" value="PK_Tyr_Ser-Thr"/>
    <property type="match status" value="1"/>
</dbReference>
<dbReference type="InterPro" id="IPR000719">
    <property type="entry name" value="Prot_kinase_dom"/>
</dbReference>
<evidence type="ECO:0000313" key="9">
    <source>
        <dbReference type="EMBL" id="KAE8715031.1"/>
    </source>
</evidence>
<dbReference type="InterPro" id="IPR002110">
    <property type="entry name" value="Ankyrin_rpt"/>
</dbReference>
<keyword evidence="6" id="KW-0040">ANK repeat</keyword>
<evidence type="ECO:0000256" key="1">
    <source>
        <dbReference type="ARBA" id="ARBA00005843"/>
    </source>
</evidence>
<keyword evidence="4" id="KW-0418">Kinase</keyword>
<evidence type="ECO:0000313" key="10">
    <source>
        <dbReference type="Proteomes" id="UP000436088"/>
    </source>
</evidence>
<dbReference type="PANTHER" id="PTHR44329">
    <property type="entry name" value="SERINE/THREONINE-PROTEIN KINASE TNNI3K-RELATED"/>
    <property type="match status" value="1"/>
</dbReference>
<protein>
    <submittedName>
        <fullName evidence="9">Cyclic phosphodiesterase-like</fullName>
    </submittedName>
</protein>
<dbReference type="Gene3D" id="3.30.200.20">
    <property type="entry name" value="Phosphorylase Kinase, domain 1"/>
    <property type="match status" value="1"/>
</dbReference>
<evidence type="ECO:0000259" key="8">
    <source>
        <dbReference type="PROSITE" id="PS50011"/>
    </source>
</evidence>
<keyword evidence="5" id="KW-0067">ATP-binding</keyword>
<dbReference type="FunFam" id="3.30.200.20:FF:000180">
    <property type="entry name" value="serine/threonine-protein kinase STY46-like"/>
    <property type="match status" value="1"/>
</dbReference>
<organism evidence="9 10">
    <name type="scientific">Hibiscus syriacus</name>
    <name type="common">Rose of Sharon</name>
    <dbReference type="NCBI Taxonomy" id="106335"/>
    <lineage>
        <taxon>Eukaryota</taxon>
        <taxon>Viridiplantae</taxon>
        <taxon>Streptophyta</taxon>
        <taxon>Embryophyta</taxon>
        <taxon>Tracheophyta</taxon>
        <taxon>Spermatophyta</taxon>
        <taxon>Magnoliopsida</taxon>
        <taxon>eudicotyledons</taxon>
        <taxon>Gunneridae</taxon>
        <taxon>Pentapetalae</taxon>
        <taxon>rosids</taxon>
        <taxon>malvids</taxon>
        <taxon>Malvales</taxon>
        <taxon>Malvaceae</taxon>
        <taxon>Malvoideae</taxon>
        <taxon>Hibiscus</taxon>
    </lineage>
</organism>
<dbReference type="PIRSF" id="PIRSF000654">
    <property type="entry name" value="Integrin-linked_kinase"/>
    <property type="match status" value="1"/>
</dbReference>
<evidence type="ECO:0000256" key="7">
    <source>
        <dbReference type="SAM" id="MobiDB-lite"/>
    </source>
</evidence>
<evidence type="ECO:0000256" key="4">
    <source>
        <dbReference type="ARBA" id="ARBA00022777"/>
    </source>
</evidence>
<accession>A0A6A3BGM8</accession>
<dbReference type="PANTHER" id="PTHR44329:SF140">
    <property type="entry name" value="INACTIVE PROTEIN TYROSINE KINASE PTKL"/>
    <property type="match status" value="1"/>
</dbReference>
<feature type="domain" description="Protein kinase" evidence="8">
    <location>
        <begin position="121"/>
        <end position="413"/>
    </location>
</feature>
<feature type="compositionally biased region" description="Basic and acidic residues" evidence="7">
    <location>
        <begin position="20"/>
        <end position="34"/>
    </location>
</feature>
<dbReference type="EMBL" id="VEPZ02000867">
    <property type="protein sequence ID" value="KAE8715031.1"/>
    <property type="molecule type" value="Genomic_DNA"/>
</dbReference>
<proteinExistence type="inferred from homology"/>
<dbReference type="GO" id="GO:0005524">
    <property type="term" value="F:ATP binding"/>
    <property type="evidence" value="ECO:0007669"/>
    <property type="project" value="UniProtKB-KW"/>
</dbReference>
<dbReference type="Gene3D" id="1.25.40.20">
    <property type="entry name" value="Ankyrin repeat-containing domain"/>
    <property type="match status" value="1"/>
</dbReference>
<dbReference type="PROSITE" id="PS50088">
    <property type="entry name" value="ANK_REPEAT"/>
    <property type="match status" value="1"/>
</dbReference>
<sequence>MENKAAARFTLGKQSSLAPESERGEQDERENKEGEEIDGGVRLMYTANEGDLDGIRELLDSAIDVNFRDIDGRTALHVAACQGQTDVVSLLLQRGADVQSTDRWGSTPLADAIYYKNHDVIKLLEKHGAKPLMAPMLVNHAREVPEYEIDAKELDFTNSVDITKGTFCIALWRGTQVAVKRVGDEVFTDEDKVRAFRDELALFQKIRHPNVVQFLGAVTQSSPMMIVTEYLPKGDLRAFFKEKGPLKPMTALRYALDIARGMNYLHETKPAPIIHRDLEPSNILRDDSGHLKVADFGVSKLLTVKEDKPLTFLEASCRYVAPEVVSSHDYDTKVDVFSFALILQEMIEGCPPFSAKQENDVPKAYAARERPPFKAPAKNYSHGLKELIEDCWNEKPAKRPTFGQIITRLESILNSFSHKKRWKIRPLKCFQNLEAMLKKDHSSPTSCSSSSRSTSSI</sequence>
<evidence type="ECO:0000256" key="2">
    <source>
        <dbReference type="ARBA" id="ARBA00022679"/>
    </source>
</evidence>
<feature type="repeat" description="ANK" evidence="6">
    <location>
        <begin position="71"/>
        <end position="103"/>
    </location>
</feature>
<dbReference type="OrthoDB" id="4062651at2759"/>
<feature type="region of interest" description="Disordered" evidence="7">
    <location>
        <begin position="1"/>
        <end position="37"/>
    </location>
</feature>
<dbReference type="SUPFAM" id="SSF56112">
    <property type="entry name" value="Protein kinase-like (PK-like)"/>
    <property type="match status" value="1"/>
</dbReference>
<keyword evidence="2" id="KW-0808">Transferase</keyword>
<dbReference type="InterPro" id="IPR001245">
    <property type="entry name" value="Ser-Thr/Tyr_kinase_cat_dom"/>
</dbReference>
<dbReference type="Gene3D" id="1.10.510.10">
    <property type="entry name" value="Transferase(Phosphotransferase) domain 1"/>
    <property type="match status" value="1"/>
</dbReference>
<dbReference type="PROSITE" id="PS50297">
    <property type="entry name" value="ANK_REP_REGION"/>
    <property type="match status" value="1"/>
</dbReference>
<dbReference type="InterPro" id="IPR036770">
    <property type="entry name" value="Ankyrin_rpt-contain_sf"/>
</dbReference>
<comment type="caution">
    <text evidence="9">The sequence shown here is derived from an EMBL/GenBank/DDBJ whole genome shotgun (WGS) entry which is preliminary data.</text>
</comment>
<dbReference type="AlphaFoldDB" id="A0A6A3BGM8"/>
<keyword evidence="10" id="KW-1185">Reference proteome</keyword>
<dbReference type="CDD" id="cd13999">
    <property type="entry name" value="STKc_MAP3K-like"/>
    <property type="match status" value="1"/>
</dbReference>
<evidence type="ECO:0000256" key="6">
    <source>
        <dbReference type="PROSITE-ProRule" id="PRU00023"/>
    </source>
</evidence>
<keyword evidence="3" id="KW-0547">Nucleotide-binding</keyword>
<name>A0A6A3BGM8_HIBSY</name>
<dbReference type="SUPFAM" id="SSF48403">
    <property type="entry name" value="Ankyrin repeat"/>
    <property type="match status" value="1"/>
</dbReference>
<comment type="similarity">
    <text evidence="1">Belongs to the protein kinase superfamily. TKL Ser/Thr protein kinase family.</text>
</comment>
<evidence type="ECO:0000256" key="3">
    <source>
        <dbReference type="ARBA" id="ARBA00022741"/>
    </source>
</evidence>